<evidence type="ECO:0000256" key="4">
    <source>
        <dbReference type="HAMAP-Rule" id="MF_00636"/>
    </source>
</evidence>
<organism evidence="7 8">
    <name type="scientific">Vibrio toranzoniae</name>
    <dbReference type="NCBI Taxonomy" id="1194427"/>
    <lineage>
        <taxon>Bacteria</taxon>
        <taxon>Pseudomonadati</taxon>
        <taxon>Pseudomonadota</taxon>
        <taxon>Gammaproteobacteria</taxon>
        <taxon>Vibrionales</taxon>
        <taxon>Vibrionaceae</taxon>
        <taxon>Vibrio</taxon>
    </lineage>
</organism>
<feature type="binding site" evidence="4">
    <location>
        <begin position="8"/>
        <end position="15"/>
    </location>
    <ligand>
        <name>ATP</name>
        <dbReference type="ChEBI" id="CHEBI:30616"/>
    </ligand>
</feature>
<evidence type="ECO:0000259" key="6">
    <source>
        <dbReference type="Pfam" id="PF22740"/>
    </source>
</evidence>
<evidence type="ECO:0000313" key="8">
    <source>
        <dbReference type="Proteomes" id="UP000057389"/>
    </source>
</evidence>
<dbReference type="InterPro" id="IPR053930">
    <property type="entry name" value="RapZ-like_N"/>
</dbReference>
<keyword evidence="1 4" id="KW-0547">Nucleotide-binding</keyword>
<dbReference type="RefSeq" id="WP_046224446.1">
    <property type="nucleotide sequence ID" value="NZ_AP025514.1"/>
</dbReference>
<keyword evidence="3 4" id="KW-0342">GTP-binding</keyword>
<feature type="domain" description="RapZ C-terminal" evidence="6">
    <location>
        <begin position="165"/>
        <end position="283"/>
    </location>
</feature>
<dbReference type="Pfam" id="PF03668">
    <property type="entry name" value="RapZ-like_N"/>
    <property type="match status" value="1"/>
</dbReference>
<evidence type="ECO:0000256" key="1">
    <source>
        <dbReference type="ARBA" id="ARBA00022741"/>
    </source>
</evidence>
<keyword evidence="8" id="KW-1185">Reference proteome</keyword>
<protein>
    <submittedName>
        <fullName evidence="7">GlmZ(SRNA)-inactivating NTPase</fullName>
    </submittedName>
</protein>
<dbReference type="GeneID" id="300179548"/>
<dbReference type="Gene3D" id="3.40.50.300">
    <property type="entry name" value="P-loop containing nucleotide triphosphate hydrolases"/>
    <property type="match status" value="1"/>
</dbReference>
<name>A0A120DG04_9VIBR</name>
<sequence>MRLIVVSGQSGAGKSVALRVLEDLGYYCVDNLPVNLLNDFVKSVSEINQNVAVSIDIRNLPKEPQLVTDTLEQLKSATDIDVNVLFLDASKQTLLKRYSETRRIHPLSIGQEKLSLEQAIDLEKTLLAPLAEQASIVIDSSECNLYELSEKVRFKVEGKEKQELIIVFQSFGFKFGLPSDADYVFDVRFLPNPHWEPDLRPLTGLDAPIHSFLEKHPEVIELKQQIQGFVEQWLPMLEKNNRSYLTVAIGCTGGKHRSVYLTQKIGEYFEQLGHQVQIRHASLEKHQQG</sequence>
<accession>A0A120DG04</accession>
<dbReference type="PANTHER" id="PTHR30448:SF0">
    <property type="entry name" value="RNASE ADAPTER PROTEIN RAPZ"/>
    <property type="match status" value="1"/>
</dbReference>
<dbReference type="InterPro" id="IPR053931">
    <property type="entry name" value="RapZ_C"/>
</dbReference>
<comment type="caution">
    <text evidence="7">The sequence shown here is derived from an EMBL/GenBank/DDBJ whole genome shotgun (WGS) entry which is preliminary data.</text>
</comment>
<dbReference type="PANTHER" id="PTHR30448">
    <property type="entry name" value="RNASE ADAPTER PROTEIN RAPZ"/>
    <property type="match status" value="1"/>
</dbReference>
<dbReference type="OrthoDB" id="9784461at2"/>
<evidence type="ECO:0000259" key="5">
    <source>
        <dbReference type="Pfam" id="PF03668"/>
    </source>
</evidence>
<evidence type="ECO:0000256" key="3">
    <source>
        <dbReference type="ARBA" id="ARBA00023134"/>
    </source>
</evidence>
<dbReference type="Proteomes" id="UP000057389">
    <property type="component" value="Unassembled WGS sequence"/>
</dbReference>
<dbReference type="GO" id="GO:0005525">
    <property type="term" value="F:GTP binding"/>
    <property type="evidence" value="ECO:0007669"/>
    <property type="project" value="UniProtKB-UniRule"/>
</dbReference>
<dbReference type="GO" id="GO:0005524">
    <property type="term" value="F:ATP binding"/>
    <property type="evidence" value="ECO:0007669"/>
    <property type="project" value="UniProtKB-UniRule"/>
</dbReference>
<dbReference type="HAMAP" id="MF_00636">
    <property type="entry name" value="RapZ_like"/>
    <property type="match status" value="1"/>
</dbReference>
<dbReference type="InterPro" id="IPR005337">
    <property type="entry name" value="RapZ-like"/>
</dbReference>
<feature type="domain" description="RapZ-like N-terminal" evidence="5">
    <location>
        <begin position="1"/>
        <end position="159"/>
    </location>
</feature>
<dbReference type="Pfam" id="PF22740">
    <property type="entry name" value="PapZ_C"/>
    <property type="match status" value="1"/>
</dbReference>
<dbReference type="InterPro" id="IPR027417">
    <property type="entry name" value="P-loop_NTPase"/>
</dbReference>
<dbReference type="SUPFAM" id="SSF52540">
    <property type="entry name" value="P-loop containing nucleoside triphosphate hydrolases"/>
    <property type="match status" value="1"/>
</dbReference>
<dbReference type="EMBL" id="LMXU01000028">
    <property type="protein sequence ID" value="KWU00121.1"/>
    <property type="molecule type" value="Genomic_DNA"/>
</dbReference>
<evidence type="ECO:0000313" key="7">
    <source>
        <dbReference type="EMBL" id="KWU00121.1"/>
    </source>
</evidence>
<evidence type="ECO:0000256" key="2">
    <source>
        <dbReference type="ARBA" id="ARBA00022840"/>
    </source>
</evidence>
<dbReference type="PIRSF" id="PIRSF005052">
    <property type="entry name" value="P-loopkin"/>
    <property type="match status" value="1"/>
</dbReference>
<proteinExistence type="inferred from homology"/>
<dbReference type="AlphaFoldDB" id="A0A120DG04"/>
<gene>
    <name evidence="7" type="ORF">APQ14_11705</name>
</gene>
<keyword evidence="2 4" id="KW-0067">ATP-binding</keyword>
<feature type="binding site" evidence="4">
    <location>
        <begin position="56"/>
        <end position="59"/>
    </location>
    <ligand>
        <name>GTP</name>
        <dbReference type="ChEBI" id="CHEBI:37565"/>
    </ligand>
</feature>
<reference evidence="7 8" key="1">
    <citation type="submission" date="2015-11" db="EMBL/GenBank/DDBJ databases">
        <title>Draft WGS of Vibrio toranzoniae.</title>
        <authorList>
            <person name="Lasa A."/>
            <person name="Romalde J.L."/>
        </authorList>
    </citation>
    <scope>NUCLEOTIDE SEQUENCE [LARGE SCALE GENOMIC DNA]</scope>
    <source>
        <strain evidence="7 8">Vb 10.8</strain>
    </source>
</reference>
<dbReference type="NCBIfam" id="NF003828">
    <property type="entry name" value="PRK05416.1"/>
    <property type="match status" value="1"/>
</dbReference>